<evidence type="ECO:0000313" key="3">
    <source>
        <dbReference type="EMBL" id="CAL4140021.1"/>
    </source>
</evidence>
<feature type="compositionally biased region" description="Acidic residues" evidence="1">
    <location>
        <begin position="250"/>
        <end position="260"/>
    </location>
</feature>
<dbReference type="AlphaFoldDB" id="A0AAV2RVA6"/>
<evidence type="ECO:0000313" key="4">
    <source>
        <dbReference type="Proteomes" id="UP001497623"/>
    </source>
</evidence>
<keyword evidence="4" id="KW-1185">Reference proteome</keyword>
<reference evidence="3 4" key="1">
    <citation type="submission" date="2024-05" db="EMBL/GenBank/DDBJ databases">
        <authorList>
            <person name="Wallberg A."/>
        </authorList>
    </citation>
    <scope>NUCLEOTIDE SEQUENCE [LARGE SCALE GENOMIC DNA]</scope>
</reference>
<feature type="non-terminal residue" evidence="3">
    <location>
        <position position="1"/>
    </location>
</feature>
<dbReference type="EMBL" id="CAXKWB010031684">
    <property type="protein sequence ID" value="CAL4140021.1"/>
    <property type="molecule type" value="Genomic_DNA"/>
</dbReference>
<gene>
    <name evidence="3" type="ORF">MNOR_LOCUS28556</name>
</gene>
<dbReference type="Proteomes" id="UP001497623">
    <property type="component" value="Unassembled WGS sequence"/>
</dbReference>
<feature type="compositionally biased region" description="Basic residues" evidence="1">
    <location>
        <begin position="140"/>
        <end position="154"/>
    </location>
</feature>
<protein>
    <submittedName>
        <fullName evidence="3">Uncharacterized protein</fullName>
    </submittedName>
</protein>
<feature type="chain" id="PRO_5043954524" evidence="2">
    <location>
        <begin position="33"/>
        <end position="468"/>
    </location>
</feature>
<accession>A0AAV2RVA6</accession>
<feature type="compositionally biased region" description="Acidic residues" evidence="1">
    <location>
        <begin position="226"/>
        <end position="242"/>
    </location>
</feature>
<feature type="compositionally biased region" description="Basic residues" evidence="1">
    <location>
        <begin position="166"/>
        <end position="187"/>
    </location>
</feature>
<feature type="signal peptide" evidence="2">
    <location>
        <begin position="1"/>
        <end position="32"/>
    </location>
</feature>
<evidence type="ECO:0000256" key="1">
    <source>
        <dbReference type="SAM" id="MobiDB-lite"/>
    </source>
</evidence>
<sequence length="468" mass="51487">GAMVCSVRWRCGLEMRGLILWCLLGLALVARAEEEQIIKTAEDSDLLETLDEDARIDVARMLSDLFDFSDEADAVHNEELGINREARAKNEEVVGEEKAMAIEPEDQSRYNKFIDTFFRRLNADARSSIDPMDVSITPSKARKGATKGGAKKGKKEGDKKSGNKKDNKKKQKKGNNKNKKNKKKTVKTGRNPKILNLDEAEDEIAEVVDTVAEEEEHHIVAREAIGVEEIEEEDEDEEEVLEREERSADPEDEESADDSEVAANRSGKPKNGKKNKNKKNRGKGNNKKKNKNKNKNNNNKKSKRSTDKKGKSNKGKSNKGKSDKGAKTSRASVSGIASLGRVGDVSVVNRKDGKELRTDFKIGPVNLKVNRRFGSGKSAEVRSATATSPELTGRMHLAVAANGKATITKFTIAKPSVVTTSGSLNRDQNKRGARNNFMEVSIGRATPFAAKKLKLAARAVLQATESKN</sequence>
<feature type="compositionally biased region" description="Basic residues" evidence="1">
    <location>
        <begin position="267"/>
        <end position="303"/>
    </location>
</feature>
<organism evidence="3 4">
    <name type="scientific">Meganyctiphanes norvegica</name>
    <name type="common">Northern krill</name>
    <name type="synonym">Thysanopoda norvegica</name>
    <dbReference type="NCBI Taxonomy" id="48144"/>
    <lineage>
        <taxon>Eukaryota</taxon>
        <taxon>Metazoa</taxon>
        <taxon>Ecdysozoa</taxon>
        <taxon>Arthropoda</taxon>
        <taxon>Crustacea</taxon>
        <taxon>Multicrustacea</taxon>
        <taxon>Malacostraca</taxon>
        <taxon>Eumalacostraca</taxon>
        <taxon>Eucarida</taxon>
        <taxon>Euphausiacea</taxon>
        <taxon>Euphausiidae</taxon>
        <taxon>Meganyctiphanes</taxon>
    </lineage>
</organism>
<name>A0AAV2RVA6_MEGNR</name>
<comment type="caution">
    <text evidence="3">The sequence shown here is derived from an EMBL/GenBank/DDBJ whole genome shotgun (WGS) entry which is preliminary data.</text>
</comment>
<feature type="region of interest" description="Disordered" evidence="1">
    <location>
        <begin position="130"/>
        <end position="345"/>
    </location>
</feature>
<proteinExistence type="predicted"/>
<evidence type="ECO:0000256" key="2">
    <source>
        <dbReference type="SAM" id="SignalP"/>
    </source>
</evidence>
<feature type="compositionally biased region" description="Acidic residues" evidence="1">
    <location>
        <begin position="198"/>
        <end position="214"/>
    </location>
</feature>
<keyword evidence="2" id="KW-0732">Signal</keyword>
<feature type="compositionally biased region" description="Basic and acidic residues" evidence="1">
    <location>
        <begin position="155"/>
        <end position="165"/>
    </location>
</feature>